<dbReference type="HOGENOM" id="CLU_020262_2_0_1"/>
<feature type="compositionally biased region" description="Polar residues" evidence="1">
    <location>
        <begin position="273"/>
        <end position="286"/>
    </location>
</feature>
<dbReference type="GO" id="GO:1904262">
    <property type="term" value="P:negative regulation of TORC1 signaling"/>
    <property type="evidence" value="ECO:0007669"/>
    <property type="project" value="UniProtKB-ARBA"/>
</dbReference>
<dbReference type="OrthoDB" id="277011at2759"/>
<comment type="caution">
    <text evidence="3">The sequence shown here is derived from an EMBL/GenBank/DDBJ whole genome shotgun (WGS) entry which is preliminary data.</text>
</comment>
<accession>A0A0B2WTA8</accession>
<evidence type="ECO:0000313" key="4">
    <source>
        <dbReference type="Proteomes" id="UP000030816"/>
    </source>
</evidence>
<dbReference type="FunFam" id="3.40.50.1000:FF:000043">
    <property type="entry name" value="General stress response phosphoprotein phosphatase Psr1/2"/>
    <property type="match status" value="1"/>
</dbReference>
<organism evidence="3 4">
    <name type="scientific">Metarhizium album (strain ARSEF 1941)</name>
    <dbReference type="NCBI Taxonomy" id="1081103"/>
    <lineage>
        <taxon>Eukaryota</taxon>
        <taxon>Fungi</taxon>
        <taxon>Dikarya</taxon>
        <taxon>Ascomycota</taxon>
        <taxon>Pezizomycotina</taxon>
        <taxon>Sordariomycetes</taxon>
        <taxon>Hypocreomycetidae</taxon>
        <taxon>Hypocreales</taxon>
        <taxon>Clavicipitaceae</taxon>
        <taxon>Metarhizium</taxon>
    </lineage>
</organism>
<dbReference type="Pfam" id="PF03031">
    <property type="entry name" value="NIF"/>
    <property type="match status" value="1"/>
</dbReference>
<dbReference type="GO" id="GO:0009651">
    <property type="term" value="P:response to salt stress"/>
    <property type="evidence" value="ECO:0007669"/>
    <property type="project" value="UniProtKB-ARBA"/>
</dbReference>
<sequence length="499" mass="54049">MGNDGSQLSPAEGGTSKSSRGLLKVPSRSSSQQRNQSSTASTGLSGATVTDQRISIDGRSKESRGSVPGRQRNGSASTNRTGGDSDRGQHPGSFQPSSPSTSEPKRRRKKNGGLFSLLGCCGVPDAANTLEEDESVNVQKVEKLSPRPATVKSRPHATQEQQPGKSLDEKENNQSIPTPAGIENQPSSSTQEPQTIPEQANNESKQPVPPAVTVDYPSRSPEEDAESPEKADATITGDVEMRDEGEKAPEETPVLDSEDAQPRTIPPPPAVPGSSTVSNIPITGTGASAPEPQSWLLPSIAPEHKGRKCLVLDLDETLVHSSFKVSPSTSIQYELSNRYSHFPSPKILHQADFTIPVEIEGNYHNVYVIKRPGVDEFMKRVGELYEVVVFTASVSKYGDPLLDQLDIHKVVHHRLFRESCYNHQGNYVKDLSQIGRDLKDTIIIDNSPTSYIFHPQHAVPISSWFSDAHDNELLDLIPVLEDLAGPNVADVSLVLDVTL</sequence>
<feature type="region of interest" description="Disordered" evidence="1">
    <location>
        <begin position="1"/>
        <end position="293"/>
    </location>
</feature>
<feature type="compositionally biased region" description="Polar residues" evidence="1">
    <location>
        <begin position="184"/>
        <end position="205"/>
    </location>
</feature>
<protein>
    <submittedName>
        <fullName evidence="3">Plasma membrane phosphatase required for sodium stress response</fullName>
    </submittedName>
</protein>
<evidence type="ECO:0000259" key="2">
    <source>
        <dbReference type="PROSITE" id="PS50969"/>
    </source>
</evidence>
<dbReference type="SMART" id="SM00577">
    <property type="entry name" value="CPDc"/>
    <property type="match status" value="1"/>
</dbReference>
<dbReference type="PANTHER" id="PTHR12210">
    <property type="entry name" value="DULLARD PROTEIN PHOSPHATASE"/>
    <property type="match status" value="1"/>
</dbReference>
<dbReference type="GO" id="GO:0045944">
    <property type="term" value="P:positive regulation of transcription by RNA polymerase II"/>
    <property type="evidence" value="ECO:0007669"/>
    <property type="project" value="UniProtKB-ARBA"/>
</dbReference>
<feature type="domain" description="FCP1 homology" evidence="2">
    <location>
        <begin position="303"/>
        <end position="483"/>
    </location>
</feature>
<dbReference type="AlphaFoldDB" id="A0A0B2WTA8"/>
<dbReference type="GO" id="GO:0034198">
    <property type="term" value="P:cellular response to amino acid starvation"/>
    <property type="evidence" value="ECO:0007669"/>
    <property type="project" value="UniProtKB-ARBA"/>
</dbReference>
<dbReference type="InterPro" id="IPR036412">
    <property type="entry name" value="HAD-like_sf"/>
</dbReference>
<dbReference type="InterPro" id="IPR011948">
    <property type="entry name" value="Dullard_phosphatase"/>
</dbReference>
<name>A0A0B2WTA8_METAS</name>
<dbReference type="SUPFAM" id="SSF56784">
    <property type="entry name" value="HAD-like"/>
    <property type="match status" value="1"/>
</dbReference>
<feature type="compositionally biased region" description="Polar residues" evidence="1">
    <location>
        <begin position="72"/>
        <end position="82"/>
    </location>
</feature>
<dbReference type="CDD" id="cd07521">
    <property type="entry name" value="HAD_FCP1-like"/>
    <property type="match status" value="1"/>
</dbReference>
<evidence type="ECO:0000313" key="3">
    <source>
        <dbReference type="EMBL" id="KHN96884.1"/>
    </source>
</evidence>
<dbReference type="GO" id="GO:0016791">
    <property type="term" value="F:phosphatase activity"/>
    <property type="evidence" value="ECO:0007669"/>
    <property type="project" value="InterPro"/>
</dbReference>
<dbReference type="EMBL" id="AZHE01000013">
    <property type="protein sequence ID" value="KHN96884.1"/>
    <property type="molecule type" value="Genomic_DNA"/>
</dbReference>
<proteinExistence type="predicted"/>
<feature type="compositionally biased region" description="Low complexity" evidence="1">
    <location>
        <begin position="27"/>
        <end position="50"/>
    </location>
</feature>
<dbReference type="NCBIfam" id="TIGR02251">
    <property type="entry name" value="HIF-SF_euk"/>
    <property type="match status" value="1"/>
</dbReference>
<dbReference type="InterPro" id="IPR023214">
    <property type="entry name" value="HAD_sf"/>
</dbReference>
<dbReference type="RefSeq" id="XP_040677950.1">
    <property type="nucleotide sequence ID" value="XM_040824238.1"/>
</dbReference>
<dbReference type="InterPro" id="IPR050365">
    <property type="entry name" value="TIM50"/>
</dbReference>
<dbReference type="PROSITE" id="PS50969">
    <property type="entry name" value="FCP1"/>
    <property type="match status" value="1"/>
</dbReference>
<dbReference type="STRING" id="1081103.A0A0B2WTA8"/>
<feature type="compositionally biased region" description="Polar residues" evidence="1">
    <location>
        <begin position="1"/>
        <end position="19"/>
    </location>
</feature>
<dbReference type="Proteomes" id="UP000030816">
    <property type="component" value="Unassembled WGS sequence"/>
</dbReference>
<keyword evidence="4" id="KW-1185">Reference proteome</keyword>
<feature type="compositionally biased region" description="Basic and acidic residues" evidence="1">
    <location>
        <begin position="239"/>
        <end position="250"/>
    </location>
</feature>
<dbReference type="Gene3D" id="3.40.50.1000">
    <property type="entry name" value="HAD superfamily/HAD-like"/>
    <property type="match status" value="1"/>
</dbReference>
<dbReference type="InterPro" id="IPR004274">
    <property type="entry name" value="FCP1_dom"/>
</dbReference>
<gene>
    <name evidence="3" type="ORF">MAM_05440</name>
</gene>
<evidence type="ECO:0000256" key="1">
    <source>
        <dbReference type="SAM" id="MobiDB-lite"/>
    </source>
</evidence>
<reference evidence="3 4" key="1">
    <citation type="journal article" date="2014" name="Proc. Natl. Acad. Sci. U.S.A.">
        <title>Trajectory and genomic determinants of fungal-pathogen speciation and host adaptation.</title>
        <authorList>
            <person name="Hu X."/>
            <person name="Xiao G."/>
            <person name="Zheng P."/>
            <person name="Shang Y."/>
            <person name="Su Y."/>
            <person name="Zhang X."/>
            <person name="Liu X."/>
            <person name="Zhan S."/>
            <person name="St Leger R.J."/>
            <person name="Wang C."/>
        </authorList>
    </citation>
    <scope>NUCLEOTIDE SEQUENCE [LARGE SCALE GENOMIC DNA]</scope>
    <source>
        <strain evidence="3 4">ARSEF 1941</strain>
    </source>
</reference>
<feature type="compositionally biased region" description="Polar residues" evidence="1">
    <location>
        <begin position="92"/>
        <end position="102"/>
    </location>
</feature>
<dbReference type="GeneID" id="63739895"/>
<feature type="compositionally biased region" description="Basic and acidic residues" evidence="1">
    <location>
        <begin position="54"/>
        <end position="64"/>
    </location>
</feature>